<proteinExistence type="predicted"/>
<comment type="caution">
    <text evidence="1">The sequence shown here is derived from an EMBL/GenBank/DDBJ whole genome shotgun (WGS) entry which is preliminary data.</text>
</comment>
<sequence length="81" mass="8023">MTEETNTTQNSAANDATLVDRAKEALSGAGEAIRDAYDGVVDAAKENPKTAAVIAAGAAAAVAGAAFGATKLRNKDGSEQA</sequence>
<organism evidence="1 2">
    <name type="scientific">Sphingomonas turrisvirgatae</name>
    <dbReference type="NCBI Taxonomy" id="1888892"/>
    <lineage>
        <taxon>Bacteria</taxon>
        <taxon>Pseudomonadati</taxon>
        <taxon>Pseudomonadota</taxon>
        <taxon>Alphaproteobacteria</taxon>
        <taxon>Sphingomonadales</taxon>
        <taxon>Sphingomonadaceae</taxon>
        <taxon>Sphingomonas</taxon>
    </lineage>
</organism>
<dbReference type="RefSeq" id="WP_069320010.1">
    <property type="nucleotide sequence ID" value="NZ_MDDS01000016.1"/>
</dbReference>
<dbReference type="EMBL" id="MDDS01000016">
    <property type="protein sequence ID" value="ODP38357.1"/>
    <property type="molecule type" value="Genomic_DNA"/>
</dbReference>
<name>A0A1E3LX38_9SPHN</name>
<keyword evidence="2" id="KW-1185">Reference proteome</keyword>
<reference evidence="1 2" key="1">
    <citation type="submission" date="2016-08" db="EMBL/GenBank/DDBJ databases">
        <title>Draft genome of the agarase producing Sphingomonas sp. MCT13.</title>
        <authorList>
            <person name="D'Andrea M.M."/>
            <person name="Rossolini G.M."/>
            <person name="Thaller M.C."/>
        </authorList>
    </citation>
    <scope>NUCLEOTIDE SEQUENCE [LARGE SCALE GENOMIC DNA]</scope>
    <source>
        <strain evidence="1 2">MCT13</strain>
    </source>
</reference>
<protein>
    <submittedName>
        <fullName evidence="1">Uncharacterized protein</fullName>
    </submittedName>
</protein>
<dbReference type="Proteomes" id="UP000094487">
    <property type="component" value="Unassembled WGS sequence"/>
</dbReference>
<evidence type="ECO:0000313" key="1">
    <source>
        <dbReference type="EMBL" id="ODP38357.1"/>
    </source>
</evidence>
<gene>
    <name evidence="1" type="ORF">BFL28_14610</name>
</gene>
<evidence type="ECO:0000313" key="2">
    <source>
        <dbReference type="Proteomes" id="UP000094487"/>
    </source>
</evidence>
<dbReference type="STRING" id="1888892.BFL28_14610"/>
<dbReference type="AlphaFoldDB" id="A0A1E3LX38"/>
<accession>A0A1E3LX38</accession>